<dbReference type="InterPro" id="IPR050109">
    <property type="entry name" value="HTH-type_TetR-like_transc_reg"/>
</dbReference>
<comment type="caution">
    <text evidence="6">The sequence shown here is derived from an EMBL/GenBank/DDBJ whole genome shotgun (WGS) entry which is preliminary data.</text>
</comment>
<dbReference type="Proteomes" id="UP001501414">
    <property type="component" value="Unassembled WGS sequence"/>
</dbReference>
<dbReference type="PANTHER" id="PTHR30055:SF238">
    <property type="entry name" value="MYCOFACTOCIN BIOSYNTHESIS TRANSCRIPTIONAL REGULATOR MFTR-RELATED"/>
    <property type="match status" value="1"/>
</dbReference>
<name>A0ABN1XRJ4_9PSEU</name>
<dbReference type="PANTHER" id="PTHR30055">
    <property type="entry name" value="HTH-TYPE TRANSCRIPTIONAL REGULATOR RUTR"/>
    <property type="match status" value="1"/>
</dbReference>
<evidence type="ECO:0000256" key="2">
    <source>
        <dbReference type="ARBA" id="ARBA00023125"/>
    </source>
</evidence>
<dbReference type="InterPro" id="IPR001647">
    <property type="entry name" value="HTH_TetR"/>
</dbReference>
<gene>
    <name evidence="6" type="ORF">GCM10009613_25490</name>
</gene>
<evidence type="ECO:0000313" key="6">
    <source>
        <dbReference type="EMBL" id="GAA1388331.1"/>
    </source>
</evidence>
<evidence type="ECO:0000256" key="4">
    <source>
        <dbReference type="PROSITE-ProRule" id="PRU00335"/>
    </source>
</evidence>
<keyword evidence="7" id="KW-1185">Reference proteome</keyword>
<proteinExistence type="predicted"/>
<reference evidence="6 7" key="1">
    <citation type="journal article" date="2019" name="Int. J. Syst. Evol. Microbiol.">
        <title>The Global Catalogue of Microorganisms (GCM) 10K type strain sequencing project: providing services to taxonomists for standard genome sequencing and annotation.</title>
        <authorList>
            <consortium name="The Broad Institute Genomics Platform"/>
            <consortium name="The Broad Institute Genome Sequencing Center for Infectious Disease"/>
            <person name="Wu L."/>
            <person name="Ma J."/>
        </authorList>
    </citation>
    <scope>NUCLEOTIDE SEQUENCE [LARGE SCALE GENOMIC DNA]</scope>
    <source>
        <strain evidence="6 7">JCM 11896</strain>
    </source>
</reference>
<dbReference type="EMBL" id="BAAAJK010000008">
    <property type="protein sequence ID" value="GAA1388331.1"/>
    <property type="molecule type" value="Genomic_DNA"/>
</dbReference>
<keyword evidence="1" id="KW-0805">Transcription regulation</keyword>
<protein>
    <submittedName>
        <fullName evidence="6">TetR family transcriptional regulator</fullName>
    </submittedName>
</protein>
<feature type="domain" description="HTH tetR-type" evidence="5">
    <location>
        <begin position="13"/>
        <end position="73"/>
    </location>
</feature>
<feature type="DNA-binding region" description="H-T-H motif" evidence="4">
    <location>
        <begin position="36"/>
        <end position="55"/>
    </location>
</feature>
<keyword evidence="3" id="KW-0804">Transcription</keyword>
<evidence type="ECO:0000313" key="7">
    <source>
        <dbReference type="Proteomes" id="UP001501414"/>
    </source>
</evidence>
<dbReference type="Pfam" id="PF00440">
    <property type="entry name" value="TetR_N"/>
    <property type="match status" value="1"/>
</dbReference>
<dbReference type="RefSeq" id="WP_344021842.1">
    <property type="nucleotide sequence ID" value="NZ_BAAAJK010000008.1"/>
</dbReference>
<evidence type="ECO:0000256" key="3">
    <source>
        <dbReference type="ARBA" id="ARBA00023163"/>
    </source>
</evidence>
<evidence type="ECO:0000256" key="1">
    <source>
        <dbReference type="ARBA" id="ARBA00023015"/>
    </source>
</evidence>
<dbReference type="Gene3D" id="1.10.10.60">
    <property type="entry name" value="Homeodomain-like"/>
    <property type="match status" value="1"/>
</dbReference>
<keyword evidence="2 4" id="KW-0238">DNA-binding</keyword>
<dbReference type="Gene3D" id="1.10.357.10">
    <property type="entry name" value="Tetracycline Repressor, domain 2"/>
    <property type="match status" value="1"/>
</dbReference>
<dbReference type="InterPro" id="IPR009057">
    <property type="entry name" value="Homeodomain-like_sf"/>
</dbReference>
<dbReference type="SUPFAM" id="SSF46689">
    <property type="entry name" value="Homeodomain-like"/>
    <property type="match status" value="1"/>
</dbReference>
<evidence type="ECO:0000259" key="5">
    <source>
        <dbReference type="PROSITE" id="PS50977"/>
    </source>
</evidence>
<dbReference type="PRINTS" id="PR00455">
    <property type="entry name" value="HTHTETR"/>
</dbReference>
<accession>A0ABN1XRJ4</accession>
<organism evidence="6 7">
    <name type="scientific">Pseudonocardia kongjuensis</name>
    <dbReference type="NCBI Taxonomy" id="102227"/>
    <lineage>
        <taxon>Bacteria</taxon>
        <taxon>Bacillati</taxon>
        <taxon>Actinomycetota</taxon>
        <taxon>Actinomycetes</taxon>
        <taxon>Pseudonocardiales</taxon>
        <taxon>Pseudonocardiaceae</taxon>
        <taxon>Pseudonocardia</taxon>
    </lineage>
</organism>
<dbReference type="PROSITE" id="PS50977">
    <property type="entry name" value="HTH_TETR_2"/>
    <property type="match status" value="1"/>
</dbReference>
<sequence length="190" mass="21652">MAVQTGSRAQNKAETRLAIQRAAVELFEEKGYDATTVDDIARRADVAPRTFFRYFPNKELTLFSEDISFRLATLVTEAPAELDALAALRWAATKLMDYESTSLDRRRQYLRRKFSDRPAIERHLAHLYDTLGTRLRDAFATRLGSDAHTDLRPDVLVAVYLGLAREFAKEEQPVPELIEQWFTAVTALIS</sequence>